<proteinExistence type="predicted"/>
<comment type="caution">
    <text evidence="1">The sequence shown here is derived from an EMBL/GenBank/DDBJ whole genome shotgun (WGS) entry which is preliminary data.</text>
</comment>
<feature type="non-terminal residue" evidence="1">
    <location>
        <position position="89"/>
    </location>
</feature>
<organism evidence="1 2">
    <name type="scientific">Taxus chinensis</name>
    <name type="common">Chinese yew</name>
    <name type="synonym">Taxus wallichiana var. chinensis</name>
    <dbReference type="NCBI Taxonomy" id="29808"/>
    <lineage>
        <taxon>Eukaryota</taxon>
        <taxon>Viridiplantae</taxon>
        <taxon>Streptophyta</taxon>
        <taxon>Embryophyta</taxon>
        <taxon>Tracheophyta</taxon>
        <taxon>Spermatophyta</taxon>
        <taxon>Pinopsida</taxon>
        <taxon>Pinidae</taxon>
        <taxon>Conifers II</taxon>
        <taxon>Cupressales</taxon>
        <taxon>Taxaceae</taxon>
        <taxon>Taxus</taxon>
    </lineage>
</organism>
<evidence type="ECO:0000313" key="2">
    <source>
        <dbReference type="Proteomes" id="UP000824469"/>
    </source>
</evidence>
<gene>
    <name evidence="1" type="ORF">KI387_015349</name>
</gene>
<keyword evidence="2" id="KW-1185">Reference proteome</keyword>
<dbReference type="AlphaFoldDB" id="A0AA38GF03"/>
<evidence type="ECO:0000313" key="1">
    <source>
        <dbReference type="EMBL" id="KAH9320710.1"/>
    </source>
</evidence>
<dbReference type="EMBL" id="JAHRHJ020000003">
    <property type="protein sequence ID" value="KAH9320710.1"/>
    <property type="molecule type" value="Genomic_DNA"/>
</dbReference>
<dbReference type="Proteomes" id="UP000824469">
    <property type="component" value="Unassembled WGS sequence"/>
</dbReference>
<accession>A0AA38GF03</accession>
<feature type="non-terminal residue" evidence="1">
    <location>
        <position position="1"/>
    </location>
</feature>
<name>A0AA38GF03_TAXCH</name>
<protein>
    <submittedName>
        <fullName evidence="1">Uncharacterized protein</fullName>
    </submittedName>
</protein>
<sequence length="89" mass="9791">VRLRVHTPADLHQCNAVVVAADVSLTEEQGEHCRRGLAKRVRLRGHSPADLHQCNAAAAAADVEEHRHRLVDSTDVSLRLSSFRTGHDP</sequence>
<reference evidence="1 2" key="1">
    <citation type="journal article" date="2021" name="Nat. Plants">
        <title>The Taxus genome provides insights into paclitaxel biosynthesis.</title>
        <authorList>
            <person name="Xiong X."/>
            <person name="Gou J."/>
            <person name="Liao Q."/>
            <person name="Li Y."/>
            <person name="Zhou Q."/>
            <person name="Bi G."/>
            <person name="Li C."/>
            <person name="Du R."/>
            <person name="Wang X."/>
            <person name="Sun T."/>
            <person name="Guo L."/>
            <person name="Liang H."/>
            <person name="Lu P."/>
            <person name="Wu Y."/>
            <person name="Zhang Z."/>
            <person name="Ro D.K."/>
            <person name="Shang Y."/>
            <person name="Huang S."/>
            <person name="Yan J."/>
        </authorList>
    </citation>
    <scope>NUCLEOTIDE SEQUENCE [LARGE SCALE GENOMIC DNA]</scope>
    <source>
        <strain evidence="1">Ta-2019</strain>
    </source>
</reference>